<feature type="region of interest" description="Disordered" evidence="1">
    <location>
        <begin position="65"/>
        <end position="106"/>
    </location>
</feature>
<proteinExistence type="predicted"/>
<dbReference type="AlphaFoldDB" id="N0DZ81"/>
<dbReference type="HOGENOM" id="CLU_2221956_0_0_11"/>
<evidence type="ECO:0000313" key="2">
    <source>
        <dbReference type="EMBL" id="CCH68635.1"/>
    </source>
</evidence>
<dbReference type="EMBL" id="CAIZ01000011">
    <property type="protein sequence ID" value="CCH68635.1"/>
    <property type="molecule type" value="Genomic_DNA"/>
</dbReference>
<name>N0DZ81_9MICO</name>
<dbReference type="STRING" id="1193181.BN10_1080033"/>
<keyword evidence="3" id="KW-1185">Reference proteome</keyword>
<gene>
    <name evidence="2" type="ORF">BN10_1080033</name>
</gene>
<reference evidence="2 3" key="1">
    <citation type="journal article" date="2013" name="ISME J.">
        <title>A metabolic model for members of the genus Tetrasphaera involved in enhanced biological phosphorus removal.</title>
        <authorList>
            <person name="Kristiansen R."/>
            <person name="Nguyen H.T.T."/>
            <person name="Saunders A.M."/>
            <person name="Nielsen J.L."/>
            <person name="Wimmer R."/>
            <person name="Le V.Q."/>
            <person name="McIlroy S.J."/>
            <person name="Petrovski S."/>
            <person name="Seviour R.J."/>
            <person name="Calteau A."/>
            <person name="Nielsen K.L."/>
            <person name="Nielsen P.H."/>
        </authorList>
    </citation>
    <scope>NUCLEOTIDE SEQUENCE [LARGE SCALE GENOMIC DNA]</scope>
    <source>
        <strain evidence="2 3">Lp2</strain>
    </source>
</reference>
<accession>N0DZ81</accession>
<comment type="caution">
    <text evidence="2">The sequence shown here is derived from an EMBL/GenBank/DDBJ whole genome shotgun (WGS) entry which is preliminary data.</text>
</comment>
<protein>
    <submittedName>
        <fullName evidence="2">Uncharacterized protein</fullName>
    </submittedName>
</protein>
<feature type="compositionally biased region" description="Basic residues" evidence="1">
    <location>
        <begin position="76"/>
        <end position="87"/>
    </location>
</feature>
<dbReference type="Proteomes" id="UP000013167">
    <property type="component" value="Unassembled WGS sequence"/>
</dbReference>
<organism evidence="2 3">
    <name type="scientific">Phycicoccus elongatus Lp2</name>
    <dbReference type="NCBI Taxonomy" id="1193181"/>
    <lineage>
        <taxon>Bacteria</taxon>
        <taxon>Bacillati</taxon>
        <taxon>Actinomycetota</taxon>
        <taxon>Actinomycetes</taxon>
        <taxon>Micrococcales</taxon>
        <taxon>Intrasporangiaceae</taxon>
        <taxon>Phycicoccus</taxon>
    </lineage>
</organism>
<evidence type="ECO:0000313" key="3">
    <source>
        <dbReference type="Proteomes" id="UP000013167"/>
    </source>
</evidence>
<sequence length="106" mass="11488">MPVLTHDSTVCRWAGLGCRPPHAVTTDSRRKPVATAVIAVATAGTLRDYQPVATRFVGTAALAATKGSHERATQRPGHRWKSRHRPGHCPGFRRSGGQGRHHAPIR</sequence>
<evidence type="ECO:0000256" key="1">
    <source>
        <dbReference type="SAM" id="MobiDB-lite"/>
    </source>
</evidence>